<comment type="caution">
    <text evidence="4">The sequence shown here is derived from an EMBL/GenBank/DDBJ whole genome shotgun (WGS) entry which is preliminary data.</text>
</comment>
<sequence length="875" mass="91594">MPLRTRTPEAASPSRRRTRTRLSATLLAAAALVGAGLAVPPSAAAATQTFTVDLGTTTGAVLRGSNGALYGQSDDGVPGDNLLAPLKLTTGSQKPPNGAQHPNGDILQVAPSFFRNGGGTMYTNIQDEYSDWPYQNNGIDDYLTKVDTAVNAVKATSYAADVVFVPFNEPDGNWYSGLGSSNSSTYASALSGFESDWSTVYTRIKADYPAAKIAGPNTANFNSKFFGDFLTYAKAQGQLPDVFTWHELSPSSLANYRSHYTAYRALETARGISAIPINIDEYANRRDLSVPGQMIQWASMFEDTKVYAQQPYWDIAGNMSGNTVHTNVPNGSWWFWHWYAEMTGQTVKTTPPQIDVQDTLQGIASLDTGRKQAQVIVGGSSADTNVVINSIPSATFGSKVEVTVQALDWSGYEGASAPPQTVSRAAYTPSGGSVTVPLTGLNSMSAYRITVTPNGGGTATAPSVPSHSSYEAENAAVTDGTVVQQATGDSYATAQLYATSGTKDVGYLTKSDSKVVFTVSAPAAGTYNLRILYGNENGSPSQQVLRIDGANPQFVTYPSTLNWQYRSNVTVPVTLSAGTHTVSLAVADSTLGTSAGQVTLDKIDLTAVPSTPETVYEATLADVSGSPTYSYSDVGETGTGRLVMASGDKATFDAYAPTDGYYTVKTDYSSAGGSTALALNGTTVATYGSSGGSATTSSTRLYLTAGINRIAVAPNSGTALTLRDLKVDGAGDTTGVTKYEAENATPAGAAKAQSDTWASGGKNVGYIGAGSANTLTFGSVSAAAAGRYTVVVHYAQNDRAGSDSYNTNVESRTAQLSVNGGAATTLTFRNTYSWNDYWTLPVTVGLTAGTNTLKFSNSSSWAPDIDYVEVAPVNG</sequence>
<dbReference type="Gene3D" id="3.20.20.80">
    <property type="entry name" value="Glycosidases"/>
    <property type="match status" value="1"/>
</dbReference>
<dbReference type="RefSeq" id="WP_351959637.1">
    <property type="nucleotide sequence ID" value="NZ_JBEOZM010000015.1"/>
</dbReference>
<dbReference type="SUPFAM" id="SSF49785">
    <property type="entry name" value="Galactose-binding domain-like"/>
    <property type="match status" value="3"/>
</dbReference>
<feature type="signal peptide" evidence="2">
    <location>
        <begin position="1"/>
        <end position="45"/>
    </location>
</feature>
<accession>A0ABV1TMH9</accession>
<dbReference type="CDD" id="cd04081">
    <property type="entry name" value="CBM35_galactosidase-like"/>
    <property type="match status" value="1"/>
</dbReference>
<proteinExistence type="predicted"/>
<dbReference type="Gene3D" id="2.60.120.260">
    <property type="entry name" value="Galactose-binding domain-like"/>
    <property type="match status" value="3"/>
</dbReference>
<organism evidence="4 5">
    <name type="scientific">Streptomyces sp. 900105755</name>
    <dbReference type="NCBI Taxonomy" id="3154389"/>
    <lineage>
        <taxon>Bacteria</taxon>
        <taxon>Bacillati</taxon>
        <taxon>Actinomycetota</taxon>
        <taxon>Actinomycetes</taxon>
        <taxon>Kitasatosporales</taxon>
        <taxon>Streptomycetaceae</taxon>
        <taxon>Streptomyces</taxon>
    </lineage>
</organism>
<dbReference type="InterPro" id="IPR008979">
    <property type="entry name" value="Galactose-bd-like_sf"/>
</dbReference>
<feature type="domain" description="CBM6" evidence="3">
    <location>
        <begin position="737"/>
        <end position="871"/>
    </location>
</feature>
<feature type="chain" id="PRO_5047025765" evidence="2">
    <location>
        <begin position="46"/>
        <end position="875"/>
    </location>
</feature>
<dbReference type="InterPro" id="IPR017853">
    <property type="entry name" value="GH"/>
</dbReference>
<dbReference type="InterPro" id="IPR005084">
    <property type="entry name" value="CBM6"/>
</dbReference>
<dbReference type="EMBL" id="JBEOZM010000015">
    <property type="protein sequence ID" value="MER6271228.1"/>
    <property type="molecule type" value="Genomic_DNA"/>
</dbReference>
<evidence type="ECO:0000259" key="3">
    <source>
        <dbReference type="PROSITE" id="PS51175"/>
    </source>
</evidence>
<evidence type="ECO:0000256" key="1">
    <source>
        <dbReference type="SAM" id="MobiDB-lite"/>
    </source>
</evidence>
<keyword evidence="5" id="KW-1185">Reference proteome</keyword>
<dbReference type="PROSITE" id="PS51175">
    <property type="entry name" value="CBM6"/>
    <property type="match status" value="2"/>
</dbReference>
<evidence type="ECO:0000256" key="2">
    <source>
        <dbReference type="SAM" id="SignalP"/>
    </source>
</evidence>
<name>A0ABV1TMH9_9ACTN</name>
<evidence type="ECO:0000313" key="4">
    <source>
        <dbReference type="EMBL" id="MER6271228.1"/>
    </source>
</evidence>
<reference evidence="4 5" key="1">
    <citation type="submission" date="2024-06" db="EMBL/GenBank/DDBJ databases">
        <title>The Natural Products Discovery Center: Release of the First 8490 Sequenced Strains for Exploring Actinobacteria Biosynthetic Diversity.</title>
        <authorList>
            <person name="Kalkreuter E."/>
            <person name="Kautsar S.A."/>
            <person name="Yang D."/>
            <person name="Bader C.D."/>
            <person name="Teijaro C.N."/>
            <person name="Fluegel L."/>
            <person name="Davis C.M."/>
            <person name="Simpson J.R."/>
            <person name="Lauterbach L."/>
            <person name="Steele A.D."/>
            <person name="Gui C."/>
            <person name="Meng S."/>
            <person name="Li G."/>
            <person name="Viehrig K."/>
            <person name="Ye F."/>
            <person name="Su P."/>
            <person name="Kiefer A.F."/>
            <person name="Nichols A."/>
            <person name="Cepeda A.J."/>
            <person name="Yan W."/>
            <person name="Fan B."/>
            <person name="Jiang Y."/>
            <person name="Adhikari A."/>
            <person name="Zheng C.-J."/>
            <person name="Schuster L."/>
            <person name="Cowan T.M."/>
            <person name="Smanski M.J."/>
            <person name="Chevrette M.G."/>
            <person name="De Carvalho L.P.S."/>
            <person name="Shen B."/>
        </authorList>
    </citation>
    <scope>NUCLEOTIDE SEQUENCE [LARGE SCALE GENOMIC DNA]</scope>
    <source>
        <strain evidence="4 5">NPDC001694</strain>
    </source>
</reference>
<feature type="region of interest" description="Disordered" evidence="1">
    <location>
        <begin position="1"/>
        <end position="20"/>
    </location>
</feature>
<protein>
    <submittedName>
        <fullName evidence="4">CBM35 domain-containing protein</fullName>
    </submittedName>
</protein>
<gene>
    <name evidence="4" type="ORF">ABT211_28625</name>
</gene>
<feature type="domain" description="CBM6" evidence="3">
    <location>
        <begin position="468"/>
        <end position="606"/>
    </location>
</feature>
<keyword evidence="2" id="KW-0732">Signal</keyword>
<evidence type="ECO:0000313" key="5">
    <source>
        <dbReference type="Proteomes" id="UP001490365"/>
    </source>
</evidence>
<dbReference type="Pfam" id="PF03422">
    <property type="entry name" value="CBM_6"/>
    <property type="match status" value="2"/>
</dbReference>
<dbReference type="SUPFAM" id="SSF51445">
    <property type="entry name" value="(Trans)glycosidases"/>
    <property type="match status" value="1"/>
</dbReference>
<dbReference type="Proteomes" id="UP001490365">
    <property type="component" value="Unassembled WGS sequence"/>
</dbReference>